<dbReference type="EMBL" id="WKRD01000007">
    <property type="protein sequence ID" value="MSC57787.1"/>
    <property type="molecule type" value="Genomic_DNA"/>
</dbReference>
<dbReference type="Proteomes" id="UP000481964">
    <property type="component" value="Unassembled WGS sequence"/>
</dbReference>
<organism evidence="1 2">
    <name type="scientific">Lachnospira eligens</name>
    <dbReference type="NCBI Taxonomy" id="39485"/>
    <lineage>
        <taxon>Bacteria</taxon>
        <taxon>Bacillati</taxon>
        <taxon>Bacillota</taxon>
        <taxon>Clostridia</taxon>
        <taxon>Lachnospirales</taxon>
        <taxon>Lachnospiraceae</taxon>
        <taxon>Lachnospira</taxon>
    </lineage>
</organism>
<sequence>MIFEKLKTSVKEQRENERLKATVQEQAALLEYVATMADIDLPTLAEDTEHTESEAAENE</sequence>
<gene>
    <name evidence="1" type="ORF">GKE48_10085</name>
</gene>
<reference evidence="1 2" key="1">
    <citation type="journal article" date="2019" name="Nat. Med.">
        <title>A library of human gut bacterial isolates paired with longitudinal multiomics data enables mechanistic microbiome research.</title>
        <authorList>
            <person name="Poyet M."/>
            <person name="Groussin M."/>
            <person name="Gibbons S.M."/>
            <person name="Avila-Pacheco J."/>
            <person name="Jiang X."/>
            <person name="Kearney S.M."/>
            <person name="Perrotta A.R."/>
            <person name="Berdy B."/>
            <person name="Zhao S."/>
            <person name="Lieberman T.D."/>
            <person name="Swanson P.K."/>
            <person name="Smith M."/>
            <person name="Roesemann S."/>
            <person name="Alexander J.E."/>
            <person name="Rich S.A."/>
            <person name="Livny J."/>
            <person name="Vlamakis H."/>
            <person name="Clish C."/>
            <person name="Bullock K."/>
            <person name="Deik A."/>
            <person name="Scott J."/>
            <person name="Pierce K.A."/>
            <person name="Xavier R.J."/>
            <person name="Alm E.J."/>
        </authorList>
    </citation>
    <scope>NUCLEOTIDE SEQUENCE [LARGE SCALE GENOMIC DNA]</scope>
    <source>
        <strain evidence="1 2">BIOML-A1</strain>
    </source>
</reference>
<accession>A0A7C9KZA8</accession>
<protein>
    <submittedName>
        <fullName evidence="1">Uncharacterized protein</fullName>
    </submittedName>
</protein>
<evidence type="ECO:0000313" key="2">
    <source>
        <dbReference type="Proteomes" id="UP000481964"/>
    </source>
</evidence>
<comment type="caution">
    <text evidence="1">The sequence shown here is derived from an EMBL/GenBank/DDBJ whole genome shotgun (WGS) entry which is preliminary data.</text>
</comment>
<dbReference type="AlphaFoldDB" id="A0A7C9KZA8"/>
<proteinExistence type="predicted"/>
<evidence type="ECO:0000313" key="1">
    <source>
        <dbReference type="EMBL" id="MSC57787.1"/>
    </source>
</evidence>
<name>A0A7C9KZA8_9FIRM</name>